<organism evidence="1 2">
    <name type="scientific">Candidatus Hakubella thermalkaliphila</name>
    <dbReference type="NCBI Taxonomy" id="2754717"/>
    <lineage>
        <taxon>Bacteria</taxon>
        <taxon>Bacillati</taxon>
        <taxon>Actinomycetota</taxon>
        <taxon>Actinomycetota incertae sedis</taxon>
        <taxon>Candidatus Hakubellales</taxon>
        <taxon>Candidatus Hakubellaceae</taxon>
        <taxon>Candidatus Hakubella</taxon>
    </lineage>
</organism>
<dbReference type="RefSeq" id="WP_176230474.1">
    <property type="nucleotide sequence ID" value="NZ_BLSB01000368.1"/>
</dbReference>
<dbReference type="EMBL" id="BLSB01000368">
    <property type="protein sequence ID" value="GFP36042.1"/>
    <property type="molecule type" value="Genomic_DNA"/>
</dbReference>
<accession>A0A6V8PTY5</accession>
<protein>
    <submittedName>
        <fullName evidence="1">Uncharacterized protein</fullName>
    </submittedName>
</protein>
<gene>
    <name evidence="1" type="ORF">HKBW3S43_01830</name>
</gene>
<name>A0A6V8PTY5_9ACTN</name>
<feature type="non-terminal residue" evidence="1">
    <location>
        <position position="169"/>
    </location>
</feature>
<comment type="caution">
    <text evidence="1">The sequence shown here is derived from an EMBL/GenBank/DDBJ whole genome shotgun (WGS) entry which is preliminary data.</text>
</comment>
<dbReference type="Proteomes" id="UP000576480">
    <property type="component" value="Unassembled WGS sequence"/>
</dbReference>
<evidence type="ECO:0000313" key="2">
    <source>
        <dbReference type="Proteomes" id="UP000576480"/>
    </source>
</evidence>
<proteinExistence type="predicted"/>
<reference evidence="1 2" key="1">
    <citation type="journal article" date="2020" name="Front. Microbiol.">
        <title>Single-cell genomics of novel Actinobacteria with the Wood-Ljungdahl pathway discovered in a serpentinizing system.</title>
        <authorList>
            <person name="Merino N."/>
            <person name="Kawai M."/>
            <person name="Boyd E.S."/>
            <person name="Colman D.R."/>
            <person name="McGlynn S.E."/>
            <person name="Nealson K.H."/>
            <person name="Kurokawa K."/>
            <person name="Hongoh Y."/>
        </authorList>
    </citation>
    <scope>NUCLEOTIDE SEQUENCE [LARGE SCALE GENOMIC DNA]</scope>
    <source>
        <strain evidence="1 2">S43</strain>
    </source>
</reference>
<sequence>MREFIDSLRYILNASEKEAEGEGVQVSGFFELRGAEPEYLYLGGLKDGDLPSMPEIDLLLPDNVKTKLGLVNMNRYLRLQQFIFQQLTAALPSKNLHLSYPAMEADKMFLPSPFLPWKTETTEKTPGILCREEELLSHPEIPLSSHIKEIGIKNRLIKKQFGENSKIRV</sequence>
<evidence type="ECO:0000313" key="1">
    <source>
        <dbReference type="EMBL" id="GFP36042.1"/>
    </source>
</evidence>
<dbReference type="SUPFAM" id="SSF52540">
    <property type="entry name" value="P-loop containing nucleoside triphosphate hydrolases"/>
    <property type="match status" value="1"/>
</dbReference>
<dbReference type="AlphaFoldDB" id="A0A6V8PTY5"/>
<dbReference type="InterPro" id="IPR027417">
    <property type="entry name" value="P-loop_NTPase"/>
</dbReference>